<evidence type="ECO:0000256" key="1">
    <source>
        <dbReference type="SAM" id="MobiDB-lite"/>
    </source>
</evidence>
<dbReference type="Proteomes" id="UP000001075">
    <property type="component" value="Unassembled WGS sequence"/>
</dbReference>
<dbReference type="AlphaFoldDB" id="G3ILS6"/>
<evidence type="ECO:0000313" key="3">
    <source>
        <dbReference type="Proteomes" id="UP000001075"/>
    </source>
</evidence>
<dbReference type="EMBL" id="JH004244">
    <property type="protein sequence ID" value="EGW14517.1"/>
    <property type="molecule type" value="Genomic_DNA"/>
</dbReference>
<protein>
    <submittedName>
        <fullName evidence="2">Uncharacterized protein</fullName>
    </submittedName>
</protein>
<accession>G3ILS6</accession>
<feature type="region of interest" description="Disordered" evidence="1">
    <location>
        <begin position="1"/>
        <end position="33"/>
    </location>
</feature>
<reference evidence="3" key="1">
    <citation type="journal article" date="2011" name="Nat. Biotechnol.">
        <title>The genomic sequence of the Chinese hamster ovary (CHO)-K1 cell line.</title>
        <authorList>
            <person name="Xu X."/>
            <person name="Nagarajan H."/>
            <person name="Lewis N.E."/>
            <person name="Pan S."/>
            <person name="Cai Z."/>
            <person name="Liu X."/>
            <person name="Chen W."/>
            <person name="Xie M."/>
            <person name="Wang W."/>
            <person name="Hammond S."/>
            <person name="Andersen M.R."/>
            <person name="Neff N."/>
            <person name="Passarelli B."/>
            <person name="Koh W."/>
            <person name="Fan H.C."/>
            <person name="Wang J."/>
            <person name="Gui Y."/>
            <person name="Lee K.H."/>
            <person name="Betenbaugh M.J."/>
            <person name="Quake S.R."/>
            <person name="Famili I."/>
            <person name="Palsson B.O."/>
            <person name="Wang J."/>
        </authorList>
    </citation>
    <scope>NUCLEOTIDE SEQUENCE [LARGE SCALE GENOMIC DNA]</scope>
    <source>
        <strain evidence="3">CHO K1 cell line</strain>
    </source>
</reference>
<sequence length="164" mass="18401">MTTYGNTGHGHHHRPQLKQGHRPRHGPQQQQFRPNVTMALVTVQATRSVWSQRQQDPQTPTWSQVAVQTRDIHIAAGGNRNHGYQFRPCYSRIMDPDTALGSGLGLADTMVLCGSAGHPDQQGPCGGRDLRHQHDHRFRPRSGAFLWPLVLSWATDINTDLVYV</sequence>
<dbReference type="InParanoid" id="G3ILS6"/>
<organism evidence="2 3">
    <name type="scientific">Cricetulus griseus</name>
    <name type="common">Chinese hamster</name>
    <name type="synonym">Cricetulus barabensis griseus</name>
    <dbReference type="NCBI Taxonomy" id="10029"/>
    <lineage>
        <taxon>Eukaryota</taxon>
        <taxon>Metazoa</taxon>
        <taxon>Chordata</taxon>
        <taxon>Craniata</taxon>
        <taxon>Vertebrata</taxon>
        <taxon>Euteleostomi</taxon>
        <taxon>Mammalia</taxon>
        <taxon>Eutheria</taxon>
        <taxon>Euarchontoglires</taxon>
        <taxon>Glires</taxon>
        <taxon>Rodentia</taxon>
        <taxon>Myomorpha</taxon>
        <taxon>Muroidea</taxon>
        <taxon>Cricetidae</taxon>
        <taxon>Cricetinae</taxon>
        <taxon>Cricetulus</taxon>
    </lineage>
</organism>
<gene>
    <name evidence="2" type="ORF">I79_024848</name>
</gene>
<proteinExistence type="predicted"/>
<feature type="compositionally biased region" description="Basic residues" evidence="1">
    <location>
        <begin position="9"/>
        <end position="25"/>
    </location>
</feature>
<evidence type="ECO:0000313" key="2">
    <source>
        <dbReference type="EMBL" id="EGW14517.1"/>
    </source>
</evidence>
<name>G3ILS6_CRIGR</name>